<dbReference type="PANTHER" id="PTHR10201">
    <property type="entry name" value="MATRIX METALLOPROTEINASE"/>
    <property type="match status" value="1"/>
</dbReference>
<dbReference type="Pfam" id="PF00413">
    <property type="entry name" value="Peptidase_M10"/>
    <property type="match status" value="1"/>
</dbReference>
<dbReference type="PRINTS" id="PR00138">
    <property type="entry name" value="MATRIXIN"/>
</dbReference>
<evidence type="ECO:0000256" key="8">
    <source>
        <dbReference type="PIRSR" id="PIRSR621190-1"/>
    </source>
</evidence>
<evidence type="ECO:0000259" key="11">
    <source>
        <dbReference type="SMART" id="SM00235"/>
    </source>
</evidence>
<evidence type="ECO:0000256" key="6">
    <source>
        <dbReference type="ARBA" id="ARBA00022833"/>
    </source>
</evidence>
<evidence type="ECO:0000256" key="5">
    <source>
        <dbReference type="ARBA" id="ARBA00022801"/>
    </source>
</evidence>
<keyword evidence="5" id="KW-0378">Hydrolase</keyword>
<dbReference type="GO" id="GO:0031012">
    <property type="term" value="C:extracellular matrix"/>
    <property type="evidence" value="ECO:0007669"/>
    <property type="project" value="InterPro"/>
</dbReference>
<feature type="region of interest" description="Disordered" evidence="10">
    <location>
        <begin position="229"/>
        <end position="279"/>
    </location>
</feature>
<dbReference type="GO" id="GO:0006508">
    <property type="term" value="P:proteolysis"/>
    <property type="evidence" value="ECO:0007669"/>
    <property type="project" value="UniProtKB-KW"/>
</dbReference>
<dbReference type="InParanoid" id="A0A6P7GF40"/>
<feature type="binding site" evidence="9">
    <location>
        <position position="134"/>
    </location>
    <ligand>
        <name>Ca(2+)</name>
        <dbReference type="ChEBI" id="CHEBI:29108"/>
        <label>3</label>
    </ligand>
</feature>
<feature type="binding site" evidence="9">
    <location>
        <position position="118"/>
    </location>
    <ligand>
        <name>Zn(2+)</name>
        <dbReference type="ChEBI" id="CHEBI:29105"/>
        <label>1</label>
    </ligand>
</feature>
<keyword evidence="4" id="KW-0732">Signal</keyword>
<reference evidence="12" key="1">
    <citation type="submission" date="2025-08" db="UniProtKB">
        <authorList>
            <consortium name="RefSeq"/>
        </authorList>
    </citation>
    <scope>IDENTIFICATION</scope>
    <source>
        <tissue evidence="12">Whole insect</tissue>
    </source>
</reference>
<keyword evidence="7" id="KW-0482">Metalloprotease</keyword>
<dbReference type="InterPro" id="IPR024079">
    <property type="entry name" value="MetalloPept_cat_dom_sf"/>
</dbReference>
<comment type="cofactor">
    <cofactor evidence="9">
        <name>Ca(2+)</name>
        <dbReference type="ChEBI" id="CHEBI:29108"/>
    </cofactor>
    <text evidence="9">Can bind about 5 Ca(2+) ions per subunit.</text>
</comment>
<feature type="active site" evidence="8">
    <location>
        <position position="160"/>
    </location>
</feature>
<gene>
    <name evidence="12" type="primary">LOC114336499</name>
</gene>
<proteinExistence type="inferred from homology"/>
<dbReference type="GO" id="GO:0005615">
    <property type="term" value="C:extracellular space"/>
    <property type="evidence" value="ECO:0007669"/>
    <property type="project" value="TreeGrafter"/>
</dbReference>
<dbReference type="SMART" id="SM00235">
    <property type="entry name" value="ZnMc"/>
    <property type="match status" value="1"/>
</dbReference>
<evidence type="ECO:0000256" key="1">
    <source>
        <dbReference type="ARBA" id="ARBA00010370"/>
    </source>
</evidence>
<feature type="domain" description="Peptidase metallopeptidase" evidence="11">
    <location>
        <begin position="34"/>
        <end position="207"/>
    </location>
</feature>
<protein>
    <submittedName>
        <fullName evidence="12">Matrix metalloproteinase-2-like</fullName>
    </submittedName>
</protein>
<sequence length="279" mass="32078">MGMSNLPVDGLINNETIKFMRHSRCQHSDNDFVASSPWGKYHLRWYFPQRTVDAQKDAEMAFQMWQNVSNLTFTMITNPSRERPDITITMVSKTDYYKTYSMGNDECSSKLGKGVLGHSFFPLSSGTCRKIHLDMDQFFHFGNDAIPEDRISFVMMLVHEIGNTLGIAHMLLQMPLCYCLMYSLYADKIRVLYDDDINAVQYYLYGSKTKYAPIPKFTTMHTLTNILTTTRPTPRSQPIHPQHTTLHTPTTSSTTTRPTTRKQPIHPQHTSRIGAYTNN</sequence>
<accession>A0A6P7GF40</accession>
<dbReference type="PANTHER" id="PTHR10201:SF291">
    <property type="entry name" value="MATRIX METALLOPROTEINASE 1, ISOFORM C-RELATED"/>
    <property type="match status" value="1"/>
</dbReference>
<dbReference type="InterPro" id="IPR021190">
    <property type="entry name" value="Pept_M10A"/>
</dbReference>
<keyword evidence="3 9" id="KW-0479">Metal-binding</keyword>
<name>A0A6P7GF40_DIAVI</name>
<feature type="binding site" description="in inhibited form" evidence="9">
    <location>
        <position position="25"/>
    </location>
    <ligand>
        <name>Zn(2+)</name>
        <dbReference type="ChEBI" id="CHEBI:29105"/>
        <label>2</label>
        <note>catalytic</note>
    </ligand>
</feature>
<feature type="binding site" evidence="9">
    <location>
        <position position="132"/>
    </location>
    <ligand>
        <name>Zn(2+)</name>
        <dbReference type="ChEBI" id="CHEBI:29105"/>
        <label>1</label>
    </ligand>
</feature>
<feature type="compositionally biased region" description="Low complexity" evidence="10">
    <location>
        <begin position="243"/>
        <end position="258"/>
    </location>
</feature>
<dbReference type="GO" id="GO:0004222">
    <property type="term" value="F:metalloendopeptidase activity"/>
    <property type="evidence" value="ECO:0007669"/>
    <property type="project" value="InterPro"/>
</dbReference>
<evidence type="ECO:0000256" key="2">
    <source>
        <dbReference type="ARBA" id="ARBA00022670"/>
    </source>
</evidence>
<dbReference type="SUPFAM" id="SSF55486">
    <property type="entry name" value="Metalloproteases ('zincins'), catalytic domain"/>
    <property type="match status" value="1"/>
</dbReference>
<dbReference type="InterPro" id="IPR006026">
    <property type="entry name" value="Peptidase_Metallo"/>
</dbReference>
<dbReference type="AlphaFoldDB" id="A0A6P7GF40"/>
<comment type="similarity">
    <text evidence="1">Belongs to the peptidase M10A family.</text>
</comment>
<feature type="binding site" evidence="9">
    <location>
        <position position="85"/>
    </location>
    <ligand>
        <name>Ca(2+)</name>
        <dbReference type="ChEBI" id="CHEBI:29108"/>
        <label>2</label>
    </ligand>
</feature>
<keyword evidence="6 9" id="KW-0862">Zinc</keyword>
<evidence type="ECO:0000256" key="9">
    <source>
        <dbReference type="PIRSR" id="PIRSR621190-2"/>
    </source>
</evidence>
<keyword evidence="2" id="KW-0645">Protease</keyword>
<feature type="compositionally biased region" description="Polar residues" evidence="10">
    <location>
        <begin position="268"/>
        <end position="279"/>
    </location>
</feature>
<evidence type="ECO:0000256" key="10">
    <source>
        <dbReference type="SAM" id="MobiDB-lite"/>
    </source>
</evidence>
<dbReference type="GO" id="GO:0008270">
    <property type="term" value="F:zinc ion binding"/>
    <property type="evidence" value="ECO:0007669"/>
    <property type="project" value="InterPro"/>
</dbReference>
<dbReference type="InterPro" id="IPR001818">
    <property type="entry name" value="Pept_M10_metallopeptidase"/>
</dbReference>
<feature type="binding site" evidence="9">
    <location>
        <position position="159"/>
    </location>
    <ligand>
        <name>Zn(2+)</name>
        <dbReference type="ChEBI" id="CHEBI:29105"/>
        <label>2</label>
        <note>catalytic</note>
    </ligand>
</feature>
<dbReference type="GO" id="GO:0030198">
    <property type="term" value="P:extracellular matrix organization"/>
    <property type="evidence" value="ECO:0007669"/>
    <property type="project" value="TreeGrafter"/>
</dbReference>
<evidence type="ECO:0000313" key="12">
    <source>
        <dbReference type="RefSeq" id="XP_028142675.1"/>
    </source>
</evidence>
<dbReference type="GO" id="GO:0030574">
    <property type="term" value="P:collagen catabolic process"/>
    <property type="evidence" value="ECO:0007669"/>
    <property type="project" value="TreeGrafter"/>
</dbReference>
<feature type="binding site" evidence="9">
    <location>
        <position position="169"/>
    </location>
    <ligand>
        <name>Zn(2+)</name>
        <dbReference type="ChEBI" id="CHEBI:29105"/>
        <label>2</label>
        <note>catalytic</note>
    </ligand>
</feature>
<evidence type="ECO:0000256" key="4">
    <source>
        <dbReference type="ARBA" id="ARBA00022729"/>
    </source>
</evidence>
<dbReference type="RefSeq" id="XP_028142675.1">
    <property type="nucleotide sequence ID" value="XM_028286874.1"/>
</dbReference>
<dbReference type="Gene3D" id="3.40.390.10">
    <property type="entry name" value="Collagenase (Catalytic Domain)"/>
    <property type="match status" value="1"/>
</dbReference>
<evidence type="ECO:0000256" key="7">
    <source>
        <dbReference type="ARBA" id="ARBA00023049"/>
    </source>
</evidence>
<evidence type="ECO:0000256" key="3">
    <source>
        <dbReference type="ARBA" id="ARBA00022723"/>
    </source>
</evidence>
<comment type="cofactor">
    <cofactor evidence="9">
        <name>Zn(2+)</name>
        <dbReference type="ChEBI" id="CHEBI:29105"/>
    </cofactor>
    <text evidence="9">Binds 2 Zn(2+) ions per subunit.</text>
</comment>
<keyword evidence="9" id="KW-0106">Calcium</keyword>
<organism evidence="12">
    <name type="scientific">Diabrotica virgifera virgifera</name>
    <name type="common">western corn rootworm</name>
    <dbReference type="NCBI Taxonomy" id="50390"/>
    <lineage>
        <taxon>Eukaryota</taxon>
        <taxon>Metazoa</taxon>
        <taxon>Ecdysozoa</taxon>
        <taxon>Arthropoda</taxon>
        <taxon>Hexapoda</taxon>
        <taxon>Insecta</taxon>
        <taxon>Pterygota</taxon>
        <taxon>Neoptera</taxon>
        <taxon>Endopterygota</taxon>
        <taxon>Coleoptera</taxon>
        <taxon>Polyphaga</taxon>
        <taxon>Cucujiformia</taxon>
        <taxon>Chrysomeloidea</taxon>
        <taxon>Chrysomelidae</taxon>
        <taxon>Galerucinae</taxon>
        <taxon>Diabroticina</taxon>
        <taxon>Diabroticites</taxon>
        <taxon>Diabrotica</taxon>
    </lineage>
</organism>